<evidence type="ECO:0000313" key="3">
    <source>
        <dbReference type="Proteomes" id="UP001253595"/>
    </source>
</evidence>
<evidence type="ECO:0000313" key="2">
    <source>
        <dbReference type="EMBL" id="MDR7091865.1"/>
    </source>
</evidence>
<feature type="region of interest" description="Disordered" evidence="1">
    <location>
        <begin position="1"/>
        <end position="40"/>
    </location>
</feature>
<protein>
    <submittedName>
        <fullName evidence="2">ElaB/YqjD/DUF883 family membrane-anchored ribosome-binding protein</fullName>
    </submittedName>
</protein>
<comment type="caution">
    <text evidence="2">The sequence shown here is derived from an EMBL/GenBank/DDBJ whole genome shotgun (WGS) entry which is preliminary data.</text>
</comment>
<keyword evidence="3" id="KW-1185">Reference proteome</keyword>
<dbReference type="Pfam" id="PF26620">
    <property type="entry name" value="DUF8197"/>
    <property type="match status" value="1"/>
</dbReference>
<proteinExistence type="predicted"/>
<dbReference type="InterPro" id="IPR058510">
    <property type="entry name" value="DUF8197"/>
</dbReference>
<dbReference type="Proteomes" id="UP001253595">
    <property type="component" value="Unassembled WGS sequence"/>
</dbReference>
<dbReference type="RefSeq" id="WP_310075626.1">
    <property type="nucleotide sequence ID" value="NZ_JAVDVX010000008.1"/>
</dbReference>
<dbReference type="NCBIfam" id="NF046101">
    <property type="entry name" value="PA3496_fam"/>
    <property type="match status" value="1"/>
</dbReference>
<sequence>MSVDVESPDADLMSDVTIETDDEEATPKLTGKEASQHTLEMRRKIEDRLERRRIKDQLGYDDISDLDF</sequence>
<dbReference type="InterPro" id="IPR058059">
    <property type="entry name" value="PA3496-like"/>
</dbReference>
<name>A0ABU1V393_9GAMM</name>
<organism evidence="2 3">
    <name type="scientific">Cellvibrio fibrivorans</name>
    <dbReference type="NCBI Taxonomy" id="126350"/>
    <lineage>
        <taxon>Bacteria</taxon>
        <taxon>Pseudomonadati</taxon>
        <taxon>Pseudomonadota</taxon>
        <taxon>Gammaproteobacteria</taxon>
        <taxon>Cellvibrionales</taxon>
        <taxon>Cellvibrionaceae</taxon>
        <taxon>Cellvibrio</taxon>
    </lineage>
</organism>
<dbReference type="EMBL" id="JAVDVX010000008">
    <property type="protein sequence ID" value="MDR7091865.1"/>
    <property type="molecule type" value="Genomic_DNA"/>
</dbReference>
<gene>
    <name evidence="2" type="ORF">J2X05_003903</name>
</gene>
<evidence type="ECO:0000256" key="1">
    <source>
        <dbReference type="SAM" id="MobiDB-lite"/>
    </source>
</evidence>
<feature type="compositionally biased region" description="Basic and acidic residues" evidence="1">
    <location>
        <begin position="30"/>
        <end position="40"/>
    </location>
</feature>
<reference evidence="2 3" key="1">
    <citation type="submission" date="2023-07" db="EMBL/GenBank/DDBJ databases">
        <title>Sorghum-associated microbial communities from plants grown in Nebraska, USA.</title>
        <authorList>
            <person name="Schachtman D."/>
        </authorList>
    </citation>
    <scope>NUCLEOTIDE SEQUENCE [LARGE SCALE GENOMIC DNA]</scope>
    <source>
        <strain evidence="2 3">BE190</strain>
    </source>
</reference>
<accession>A0ABU1V393</accession>